<feature type="region of interest" description="Disordered" evidence="8">
    <location>
        <begin position="23"/>
        <end position="51"/>
    </location>
</feature>
<keyword evidence="3" id="KW-1003">Cell membrane</keyword>
<dbReference type="NCBIfam" id="TIGR01620">
    <property type="entry name" value="hyp_HI0043"/>
    <property type="match status" value="1"/>
</dbReference>
<name>A0A6A7Y2B5_9HYPH</name>
<evidence type="ECO:0000256" key="6">
    <source>
        <dbReference type="ARBA" id="ARBA00022989"/>
    </source>
</evidence>
<protein>
    <submittedName>
        <fullName evidence="10">TIGR01620 family protein</fullName>
    </submittedName>
</protein>
<dbReference type="InterPro" id="IPR021147">
    <property type="entry name" value="DUF697"/>
</dbReference>
<evidence type="ECO:0000313" key="11">
    <source>
        <dbReference type="Proteomes" id="UP000332515"/>
    </source>
</evidence>
<evidence type="ECO:0000256" key="8">
    <source>
        <dbReference type="SAM" id="MobiDB-lite"/>
    </source>
</evidence>
<feature type="transmembrane region" description="Helical" evidence="9">
    <location>
        <begin position="92"/>
        <end position="113"/>
    </location>
</feature>
<evidence type="ECO:0000256" key="7">
    <source>
        <dbReference type="ARBA" id="ARBA00023136"/>
    </source>
</evidence>
<sequence>MIGEDTPPRRPAAFRLDEAVMVEAGATERIDPSRPAIEPEPDDDDRPPVVPAKRRGAPWAGLFFTGLGGLASLGIGLSIDRLIEDLFARADWLGWLAAVLAAAAAVGALAIVVREAVAILRLKRIEDLRTRAETAAAADDRAAAETVVADLVRLMRERPETAHGRAALAGHLAEIIDGRDLVGLAERELLEPLDRQARALVTDAAKRVSVVTALSPRAIVDLLFVLASSMALIRRLARLYGGRPGFLGFVTLARHVVGHLAVTGGMAAGDSILHELVGKGIATRISAKLGEGVVNGLMTARVGLAAIDVCRPLPFVATKRLRVSDVVTDIGTFAPGVRNGEG</sequence>
<keyword evidence="11" id="KW-1185">Reference proteome</keyword>
<reference evidence="10 11" key="1">
    <citation type="submission" date="2019-09" db="EMBL/GenBank/DDBJ databases">
        <title>Segnochrobactrum spirostomi gen. nov., sp. nov., isolated from the ciliate Spirostomum cf. yagiui and description of a novel family, Segnochrobactraceae fam. nov. within the order Rhizobiales of the class Alphaproteobacteria.</title>
        <authorList>
            <person name="Akter S."/>
            <person name="Shazib S.U.A."/>
            <person name="Shin M.K."/>
        </authorList>
    </citation>
    <scope>NUCLEOTIDE SEQUENCE [LARGE SCALE GENOMIC DNA]</scope>
    <source>
        <strain evidence="10 11">Sp-1</strain>
    </source>
</reference>
<proteinExistence type="inferred from homology"/>
<accession>A0A6A7Y2B5</accession>
<dbReference type="AlphaFoldDB" id="A0A6A7Y2B5"/>
<evidence type="ECO:0000256" key="2">
    <source>
        <dbReference type="ARBA" id="ARBA00008255"/>
    </source>
</evidence>
<evidence type="ECO:0000256" key="9">
    <source>
        <dbReference type="SAM" id="Phobius"/>
    </source>
</evidence>
<evidence type="ECO:0000256" key="3">
    <source>
        <dbReference type="ARBA" id="ARBA00022475"/>
    </source>
</evidence>
<keyword evidence="4" id="KW-0997">Cell inner membrane</keyword>
<dbReference type="Pfam" id="PF05128">
    <property type="entry name" value="DUF697"/>
    <property type="match status" value="1"/>
</dbReference>
<keyword evidence="7 9" id="KW-0472">Membrane</keyword>
<keyword evidence="6 9" id="KW-1133">Transmembrane helix</keyword>
<evidence type="ECO:0000256" key="1">
    <source>
        <dbReference type="ARBA" id="ARBA00004429"/>
    </source>
</evidence>
<comment type="subcellular location">
    <subcellularLocation>
        <location evidence="1">Cell inner membrane</location>
        <topology evidence="1">Multi-pass membrane protein</topology>
    </subcellularLocation>
</comment>
<dbReference type="EMBL" id="VWNA01000001">
    <property type="protein sequence ID" value="MQT13190.1"/>
    <property type="molecule type" value="Genomic_DNA"/>
</dbReference>
<organism evidence="10 11">
    <name type="scientific">Segnochrobactrum spirostomi</name>
    <dbReference type="NCBI Taxonomy" id="2608987"/>
    <lineage>
        <taxon>Bacteria</taxon>
        <taxon>Pseudomonadati</taxon>
        <taxon>Pseudomonadota</taxon>
        <taxon>Alphaproteobacteria</taxon>
        <taxon>Hyphomicrobiales</taxon>
        <taxon>Segnochrobactraceae</taxon>
        <taxon>Segnochrobactrum</taxon>
    </lineage>
</organism>
<dbReference type="RefSeq" id="WP_153481199.1">
    <property type="nucleotide sequence ID" value="NZ_VWNA01000001.1"/>
</dbReference>
<gene>
    <name evidence="10" type="ORF">F0357_11160</name>
</gene>
<keyword evidence="5 9" id="KW-0812">Transmembrane</keyword>
<comment type="similarity">
    <text evidence="2">Belongs to the UPF0283 family.</text>
</comment>
<dbReference type="InterPro" id="IPR006507">
    <property type="entry name" value="UPF0283"/>
</dbReference>
<dbReference type="GO" id="GO:0005886">
    <property type="term" value="C:plasma membrane"/>
    <property type="evidence" value="ECO:0007669"/>
    <property type="project" value="UniProtKB-SubCell"/>
</dbReference>
<comment type="caution">
    <text evidence="10">The sequence shown here is derived from an EMBL/GenBank/DDBJ whole genome shotgun (WGS) entry which is preliminary data.</text>
</comment>
<dbReference type="PANTHER" id="PTHR39342">
    <property type="entry name" value="UPF0283 MEMBRANE PROTEIN YCJF"/>
    <property type="match status" value="1"/>
</dbReference>
<dbReference type="Proteomes" id="UP000332515">
    <property type="component" value="Unassembled WGS sequence"/>
</dbReference>
<evidence type="ECO:0000256" key="5">
    <source>
        <dbReference type="ARBA" id="ARBA00022692"/>
    </source>
</evidence>
<evidence type="ECO:0000256" key="4">
    <source>
        <dbReference type="ARBA" id="ARBA00022519"/>
    </source>
</evidence>
<feature type="transmembrane region" description="Helical" evidence="9">
    <location>
        <begin position="59"/>
        <end position="80"/>
    </location>
</feature>
<evidence type="ECO:0000313" key="10">
    <source>
        <dbReference type="EMBL" id="MQT13190.1"/>
    </source>
</evidence>
<dbReference type="PANTHER" id="PTHR39342:SF1">
    <property type="entry name" value="UPF0283 MEMBRANE PROTEIN YCJF"/>
    <property type="match status" value="1"/>
</dbReference>